<sequence>MAAWGGSRRPEPGFPGPRRSKERRRTPRRRRGGGVFGRDGREEENGGTRGRRFRTRRRCGWEFGASQCEIGARGEDQPQGDKHSPPRPRRDVAKQDTVLVSRTA</sequence>
<dbReference type="AlphaFoldDB" id="A0AAV7UM59"/>
<name>A0AAV7UM59_PLEWA</name>
<reference evidence="2" key="1">
    <citation type="journal article" date="2022" name="bioRxiv">
        <title>Sequencing and chromosome-scale assembly of the giantPleurodeles waltlgenome.</title>
        <authorList>
            <person name="Brown T."/>
            <person name="Elewa A."/>
            <person name="Iarovenko S."/>
            <person name="Subramanian E."/>
            <person name="Araus A.J."/>
            <person name="Petzold A."/>
            <person name="Susuki M."/>
            <person name="Suzuki K.-i.T."/>
            <person name="Hayashi T."/>
            <person name="Toyoda A."/>
            <person name="Oliveira C."/>
            <person name="Osipova E."/>
            <person name="Leigh N.D."/>
            <person name="Simon A."/>
            <person name="Yun M.H."/>
        </authorList>
    </citation>
    <scope>NUCLEOTIDE SEQUENCE</scope>
    <source>
        <strain evidence="2">20211129_DDA</strain>
        <tissue evidence="2">Liver</tissue>
    </source>
</reference>
<evidence type="ECO:0000313" key="3">
    <source>
        <dbReference type="Proteomes" id="UP001066276"/>
    </source>
</evidence>
<keyword evidence="3" id="KW-1185">Reference proteome</keyword>
<accession>A0AAV7UM59</accession>
<dbReference type="Proteomes" id="UP001066276">
    <property type="component" value="Chromosome 3_1"/>
</dbReference>
<organism evidence="2 3">
    <name type="scientific">Pleurodeles waltl</name>
    <name type="common">Iberian ribbed newt</name>
    <dbReference type="NCBI Taxonomy" id="8319"/>
    <lineage>
        <taxon>Eukaryota</taxon>
        <taxon>Metazoa</taxon>
        <taxon>Chordata</taxon>
        <taxon>Craniata</taxon>
        <taxon>Vertebrata</taxon>
        <taxon>Euteleostomi</taxon>
        <taxon>Amphibia</taxon>
        <taxon>Batrachia</taxon>
        <taxon>Caudata</taxon>
        <taxon>Salamandroidea</taxon>
        <taxon>Salamandridae</taxon>
        <taxon>Pleurodelinae</taxon>
        <taxon>Pleurodeles</taxon>
    </lineage>
</organism>
<comment type="caution">
    <text evidence="2">The sequence shown here is derived from an EMBL/GenBank/DDBJ whole genome shotgun (WGS) entry which is preliminary data.</text>
</comment>
<evidence type="ECO:0000313" key="2">
    <source>
        <dbReference type="EMBL" id="KAJ1189069.1"/>
    </source>
</evidence>
<feature type="region of interest" description="Disordered" evidence="1">
    <location>
        <begin position="67"/>
        <end position="104"/>
    </location>
</feature>
<feature type="compositionally biased region" description="Basic residues" evidence="1">
    <location>
        <begin position="18"/>
        <end position="32"/>
    </location>
</feature>
<gene>
    <name evidence="2" type="ORF">NDU88_005820</name>
</gene>
<dbReference type="EMBL" id="JANPWB010000005">
    <property type="protein sequence ID" value="KAJ1189069.1"/>
    <property type="molecule type" value="Genomic_DNA"/>
</dbReference>
<feature type="region of interest" description="Disordered" evidence="1">
    <location>
        <begin position="1"/>
        <end position="51"/>
    </location>
</feature>
<evidence type="ECO:0000256" key="1">
    <source>
        <dbReference type="SAM" id="MobiDB-lite"/>
    </source>
</evidence>
<feature type="compositionally biased region" description="Basic and acidic residues" evidence="1">
    <location>
        <begin position="72"/>
        <end position="94"/>
    </location>
</feature>
<protein>
    <submittedName>
        <fullName evidence="2">Uncharacterized protein</fullName>
    </submittedName>
</protein>
<proteinExistence type="predicted"/>